<evidence type="ECO:0000259" key="1">
    <source>
        <dbReference type="Pfam" id="PF12937"/>
    </source>
</evidence>
<dbReference type="AlphaFoldDB" id="A0AAD7IBD3"/>
<dbReference type="EMBL" id="JARJLG010000133">
    <property type="protein sequence ID" value="KAJ7739271.1"/>
    <property type="molecule type" value="Genomic_DNA"/>
</dbReference>
<protein>
    <recommendedName>
        <fullName evidence="1">F-box domain-containing protein</fullName>
    </recommendedName>
</protein>
<keyword evidence="3" id="KW-1185">Reference proteome</keyword>
<evidence type="ECO:0000313" key="3">
    <source>
        <dbReference type="Proteomes" id="UP001215280"/>
    </source>
</evidence>
<dbReference type="InterPro" id="IPR001810">
    <property type="entry name" value="F-box_dom"/>
</dbReference>
<reference evidence="2" key="1">
    <citation type="submission" date="2023-03" db="EMBL/GenBank/DDBJ databases">
        <title>Massive genome expansion in bonnet fungi (Mycena s.s.) driven by repeated elements and novel gene families across ecological guilds.</title>
        <authorList>
            <consortium name="Lawrence Berkeley National Laboratory"/>
            <person name="Harder C.B."/>
            <person name="Miyauchi S."/>
            <person name="Viragh M."/>
            <person name="Kuo A."/>
            <person name="Thoen E."/>
            <person name="Andreopoulos B."/>
            <person name="Lu D."/>
            <person name="Skrede I."/>
            <person name="Drula E."/>
            <person name="Henrissat B."/>
            <person name="Morin E."/>
            <person name="Kohler A."/>
            <person name="Barry K."/>
            <person name="LaButti K."/>
            <person name="Morin E."/>
            <person name="Salamov A."/>
            <person name="Lipzen A."/>
            <person name="Mereny Z."/>
            <person name="Hegedus B."/>
            <person name="Baldrian P."/>
            <person name="Stursova M."/>
            <person name="Weitz H."/>
            <person name="Taylor A."/>
            <person name="Grigoriev I.V."/>
            <person name="Nagy L.G."/>
            <person name="Martin F."/>
            <person name="Kauserud H."/>
        </authorList>
    </citation>
    <scope>NUCLEOTIDE SEQUENCE</scope>
    <source>
        <strain evidence="2">CBHHK188m</strain>
    </source>
</reference>
<dbReference type="Pfam" id="PF12937">
    <property type="entry name" value="F-box-like"/>
    <property type="match status" value="1"/>
</dbReference>
<evidence type="ECO:0000313" key="2">
    <source>
        <dbReference type="EMBL" id="KAJ7739271.1"/>
    </source>
</evidence>
<name>A0AAD7IBD3_9AGAR</name>
<dbReference type="Proteomes" id="UP001215280">
    <property type="component" value="Unassembled WGS sequence"/>
</dbReference>
<proteinExistence type="predicted"/>
<sequence length="541" mass="60730">MPSCLLPTPIQIAELHNILRSNAAPVETMAASFRSAIDACRPELARYDAEIQRLQTLLSGLVSDRTNLVSYIAGCQSALAPIRRLPTELLTNIFEMGSPPIEIYDISEEITPAQELDRLAQRHLLQLSQVSSGWHRVVMSTPSLWSMITVDMTLWHACPVSSETLLSLLSSALIRGQSHRLKIQLAVKYRVHSATRPVLELLARHARRWHDVFFWIDCDSMQWLSAAKGNLHLLERLNLSVDGQRQEIDFFEVAPRLKEVIFLGRPAVIPHLPWGQLQEFQYSGETNMRPSHGLALIQNLAPGTTFTFAPHLPDTSAGTAWPPVSSNIRQLILILHSHESSMESTNILGQILGSLTLPSLDFLEFTSPLEESPTPEEELLVWHQASFLALASRSSFHTHLTTLDISILITEDELVECLAVLPLLEDLSIADPANGKHILITDTLLHRLARKPQQPPLVPHLQHVCLISFLWFTDSIFLDFVTSRIGPGRSKDDMRFRAVLEQRPACNRELGPDTTARLSELESQGELWFDWFEIRADDGSG</sequence>
<comment type="caution">
    <text evidence="2">The sequence shown here is derived from an EMBL/GenBank/DDBJ whole genome shotgun (WGS) entry which is preliminary data.</text>
</comment>
<accession>A0AAD7IBD3</accession>
<gene>
    <name evidence="2" type="ORF">DFH07DRAFT_965830</name>
</gene>
<dbReference type="Gene3D" id="1.20.1280.50">
    <property type="match status" value="1"/>
</dbReference>
<organism evidence="2 3">
    <name type="scientific">Mycena maculata</name>
    <dbReference type="NCBI Taxonomy" id="230809"/>
    <lineage>
        <taxon>Eukaryota</taxon>
        <taxon>Fungi</taxon>
        <taxon>Dikarya</taxon>
        <taxon>Basidiomycota</taxon>
        <taxon>Agaricomycotina</taxon>
        <taxon>Agaricomycetes</taxon>
        <taxon>Agaricomycetidae</taxon>
        <taxon>Agaricales</taxon>
        <taxon>Marasmiineae</taxon>
        <taxon>Mycenaceae</taxon>
        <taxon>Mycena</taxon>
    </lineage>
</organism>
<feature type="domain" description="F-box" evidence="1">
    <location>
        <begin position="82"/>
        <end position="148"/>
    </location>
</feature>
<dbReference type="Gene3D" id="3.80.10.10">
    <property type="entry name" value="Ribonuclease Inhibitor"/>
    <property type="match status" value="1"/>
</dbReference>
<dbReference type="InterPro" id="IPR032675">
    <property type="entry name" value="LRR_dom_sf"/>
</dbReference>